<protein>
    <submittedName>
        <fullName evidence="2">U32 family peptidase</fullName>
    </submittedName>
</protein>
<reference evidence="2 3" key="1">
    <citation type="submission" date="2020-08" db="EMBL/GenBank/DDBJ databases">
        <title>Bridging the membrane lipid divide: bacteria of the FCB group superphylum have the potential to synthesize archaeal ether lipids.</title>
        <authorList>
            <person name="Villanueva L."/>
            <person name="Von Meijenfeldt F.A.B."/>
            <person name="Westbye A.B."/>
            <person name="Yadav S."/>
            <person name="Hopmans E.C."/>
            <person name="Dutilh B.E."/>
            <person name="Sinninghe Damste J.S."/>
        </authorList>
    </citation>
    <scope>NUCLEOTIDE SEQUENCE [LARGE SCALE GENOMIC DNA]</scope>
    <source>
        <strain evidence="2">NIOZ-UU81</strain>
    </source>
</reference>
<dbReference type="PANTHER" id="PTHR30217:SF10">
    <property type="entry name" value="23S RRNA 5-HYDROXYCYTIDINE C2501 SYNTHASE"/>
    <property type="match status" value="1"/>
</dbReference>
<dbReference type="EMBL" id="JACNLK010000018">
    <property type="protein sequence ID" value="MBC8207843.1"/>
    <property type="molecule type" value="Genomic_DNA"/>
</dbReference>
<gene>
    <name evidence="2" type="ORF">H8E79_01570</name>
</gene>
<evidence type="ECO:0000256" key="1">
    <source>
        <dbReference type="SAM" id="MobiDB-lite"/>
    </source>
</evidence>
<accession>A0A8J6N5D6</accession>
<evidence type="ECO:0000313" key="3">
    <source>
        <dbReference type="Proteomes" id="UP000599024"/>
    </source>
</evidence>
<proteinExistence type="predicted"/>
<dbReference type="InterPro" id="IPR051454">
    <property type="entry name" value="RNA/ubiquinone_mod_enzymes"/>
</dbReference>
<name>A0A8J6N5D6_9BACT</name>
<sequence>MELLAPVGNLESFQAALDNGADAVYVGAPGINARNLARDLSFTEIAVMIGRCHDLGKKFYLAANSLVREEELPQVIQTLGRLDALAPDGLIVQDLGLARLIRRYFPSLPLHASTLMAAHSVESVRYLADQGFERVVLARELTLNEIDRICHQTEVEIEIFVHGAMCYGISGLCLFSSSLGGKSGLRGRCVQPCRRLYAWQKRSGGVSKGGKTGKGGKKRGGKASGSGKGGGQGYLFSMNDLEGLEAIPSLRASGVESIKIEGRLRPANYVAQVVKAYRLVMDCQEHEAAASLTEARHLVERAMSRRTTPGYFFSPQPAAAITPHHSGNMGLHLGRIGSIRQRADQCWGKLLLKQDLAVGDRLRCHVEKTGERHAFTLKDLEVGSQTAQKANAGEQVFLGLPEGVSSVRQGSPVEVYQVDVATTGRVSISPAERAAADQLLSRADREQSARLGTIRSEVCARNLEPIVAMEPVKPAGKATRRPVRGKTRPRPRVSYELWVRTDSTQLFKQQLPFTVDRYLINLTRQNAAQSGEIKRQLGAAAKKVVWCLPPVIFDQEFGRIRKQIQILIRSGFRLFQLGHISQGQIFRREKVSISTDYTVNILNSQAAAWVQAHKVADAQLSIESDRDALAAAVRGVRMVCPNLRLGLTVYGTPPLFLSRLSSPHFQYGRSFESPKGERYHLERRDSLTAALAERPFSLLPYSDELAGMGLHYLVIDLCGQSVGRREVEELSARVMNSGHFSKLPTFNYLGRLQ</sequence>
<dbReference type="Pfam" id="PF01136">
    <property type="entry name" value="Peptidase_U32"/>
    <property type="match status" value="1"/>
</dbReference>
<dbReference type="InterPro" id="IPR001539">
    <property type="entry name" value="Peptidase_U32"/>
</dbReference>
<dbReference type="AlphaFoldDB" id="A0A8J6N5D6"/>
<comment type="caution">
    <text evidence="2">The sequence shown here is derived from an EMBL/GenBank/DDBJ whole genome shotgun (WGS) entry which is preliminary data.</text>
</comment>
<dbReference type="Proteomes" id="UP000599024">
    <property type="component" value="Unassembled WGS sequence"/>
</dbReference>
<dbReference type="PANTHER" id="PTHR30217">
    <property type="entry name" value="PEPTIDASE U32 FAMILY"/>
    <property type="match status" value="1"/>
</dbReference>
<organism evidence="2 3">
    <name type="scientific">Candidatus Desulfatifera sulfidica</name>
    <dbReference type="NCBI Taxonomy" id="2841691"/>
    <lineage>
        <taxon>Bacteria</taxon>
        <taxon>Pseudomonadati</taxon>
        <taxon>Thermodesulfobacteriota</taxon>
        <taxon>Desulfobulbia</taxon>
        <taxon>Desulfobulbales</taxon>
        <taxon>Desulfobulbaceae</taxon>
        <taxon>Candidatus Desulfatifera</taxon>
    </lineage>
</organism>
<evidence type="ECO:0000313" key="2">
    <source>
        <dbReference type="EMBL" id="MBC8207843.1"/>
    </source>
</evidence>
<feature type="region of interest" description="Disordered" evidence="1">
    <location>
        <begin position="203"/>
        <end position="228"/>
    </location>
</feature>